<dbReference type="AlphaFoldDB" id="A0A975HMZ9"/>
<accession>A0A975HMZ9</accession>
<dbReference type="PANTHER" id="PTHR33835:SF1">
    <property type="entry name" value="METALLO-BETA-LACTAMASE DOMAIN-CONTAINING PROTEIN"/>
    <property type="match status" value="1"/>
</dbReference>
<dbReference type="InterPro" id="IPR025638">
    <property type="entry name" value="DUF4336"/>
</dbReference>
<dbReference type="PANTHER" id="PTHR33835">
    <property type="entry name" value="YALI0C07656P"/>
    <property type="match status" value="1"/>
</dbReference>
<dbReference type="KEGG" id="pxi:J5O05_19490"/>
<dbReference type="RefSeq" id="WP_208845295.1">
    <property type="nucleotide sequence ID" value="NZ_CP072135.1"/>
</dbReference>
<dbReference type="InterPro" id="IPR036866">
    <property type="entry name" value="RibonucZ/Hydroxyglut_hydro"/>
</dbReference>
<gene>
    <name evidence="1" type="ORF">J5O05_19490</name>
</gene>
<sequence length="238" mass="27234">MKSIGEHIWIVDGSTVQFFTMPFTTRMTIVKLSNGDLWIHSPIELNPQLKQQVDSLGAVRYLIAPNHLHHLFMKQWQDAYPEALSFGTEEVLKKRSDLSFTGPLEKLTETPWAKEIDSHLFTGSPAMEECVFFHKPSQTLIVTDLIENFSPKAFGSFKRFMASLVGVLAPHGKMPLDWRLTFTFHKKEAKKHIEHIIAWQPMTIVMAHGVIITENAVDFLMESFDWLEPSIAKAEQLN</sequence>
<dbReference type="Proteomes" id="UP000664904">
    <property type="component" value="Plasmid unnamed5"/>
</dbReference>
<evidence type="ECO:0000313" key="2">
    <source>
        <dbReference type="Proteomes" id="UP000664904"/>
    </source>
</evidence>
<name>A0A975HMZ9_9GAMM</name>
<dbReference type="SUPFAM" id="SSF56281">
    <property type="entry name" value="Metallo-hydrolase/oxidoreductase"/>
    <property type="match status" value="1"/>
</dbReference>
<protein>
    <submittedName>
        <fullName evidence="1">DUF4336 domain-containing protein</fullName>
    </submittedName>
</protein>
<dbReference type="Pfam" id="PF14234">
    <property type="entry name" value="DUF4336"/>
    <property type="match status" value="1"/>
</dbReference>
<keyword evidence="2" id="KW-1185">Reference proteome</keyword>
<proteinExistence type="predicted"/>
<evidence type="ECO:0000313" key="1">
    <source>
        <dbReference type="EMBL" id="QTH73646.1"/>
    </source>
</evidence>
<reference evidence="1" key="1">
    <citation type="submission" date="2021-03" db="EMBL/GenBank/DDBJ databases">
        <title>Complete Genome of Pseudoalteromonas xiamenensis STKMTI.2, a new potential marine bacterium producing anti-Vibrio compounds.</title>
        <authorList>
            <person name="Handayani D.P."/>
            <person name="Isnansetyo A."/>
            <person name="Istiqomah I."/>
            <person name="Jumina J."/>
        </authorList>
    </citation>
    <scope>NUCLEOTIDE SEQUENCE</scope>
    <source>
        <strain evidence="1">STKMTI.2</strain>
        <plasmid evidence="1">unnamed5</plasmid>
    </source>
</reference>
<keyword evidence="1" id="KW-0614">Plasmid</keyword>
<geneLocation type="plasmid" evidence="1 2">
    <name>unnamed5</name>
</geneLocation>
<organism evidence="1 2">
    <name type="scientific">Pseudoalteromonas xiamenensis</name>
    <dbReference type="NCBI Taxonomy" id="882626"/>
    <lineage>
        <taxon>Bacteria</taxon>
        <taxon>Pseudomonadati</taxon>
        <taxon>Pseudomonadota</taxon>
        <taxon>Gammaproteobacteria</taxon>
        <taxon>Alteromonadales</taxon>
        <taxon>Pseudoalteromonadaceae</taxon>
        <taxon>Pseudoalteromonas</taxon>
    </lineage>
</organism>
<dbReference type="EMBL" id="CP072135">
    <property type="protein sequence ID" value="QTH73646.1"/>
    <property type="molecule type" value="Genomic_DNA"/>
</dbReference>